<reference evidence="2" key="3">
    <citation type="submission" date="2025-09" db="UniProtKB">
        <authorList>
            <consortium name="Ensembl"/>
        </authorList>
    </citation>
    <scope>IDENTIFICATION</scope>
</reference>
<dbReference type="Proteomes" id="UP000007875">
    <property type="component" value="Unassembled WGS sequence"/>
</dbReference>
<organism evidence="2 3">
    <name type="scientific">Ciona savignyi</name>
    <name type="common">Pacific transparent sea squirt</name>
    <dbReference type="NCBI Taxonomy" id="51511"/>
    <lineage>
        <taxon>Eukaryota</taxon>
        <taxon>Metazoa</taxon>
        <taxon>Chordata</taxon>
        <taxon>Tunicata</taxon>
        <taxon>Ascidiacea</taxon>
        <taxon>Phlebobranchia</taxon>
        <taxon>Cionidae</taxon>
        <taxon>Ciona</taxon>
    </lineage>
</organism>
<sequence>MDVNMDFATSLLEMFEVLDCPFTENIDASYLIQFLLNPSPQRMQLLAWVISCIDNELSETIHNYESKRLNASKLEIDGRVQLLTEISSQHLCICGPKDFDLIRGKAPEKIHLDFWKNILSIATAVRVGGADSINEEFHREESDQENMLRALNADCFSETLNRLPITIERDLQISKKSSKTREAKPNLSLENLSQKIEDLETQLDKEKRRLECILNEYPEHKNVVRNDVLVNQLTCSMHLLLGDLRQLQTTYNQTHDNNLQAYCKRDKVEYGKLGLTIHHLQRKIEAFLKVMDELQGMRTSHESVAVSSTNFAPNQLLKSLNEVNQSISC</sequence>
<dbReference type="HOGENOM" id="CLU_906002_0_0_1"/>
<name>H2Z067_CIOSA</name>
<dbReference type="eggNOG" id="ENOG502RXJC">
    <property type="taxonomic scope" value="Eukaryota"/>
</dbReference>
<dbReference type="InParanoid" id="H2Z067"/>
<keyword evidence="3" id="KW-1185">Reference proteome</keyword>
<feature type="coiled-coil region" evidence="1">
    <location>
        <begin position="189"/>
        <end position="216"/>
    </location>
</feature>
<dbReference type="Ensembl" id="ENSCSAVT00000011110.1">
    <property type="protein sequence ID" value="ENSCSAVP00000010979.1"/>
    <property type="gene ID" value="ENSCSAVG00000006430.1"/>
</dbReference>
<dbReference type="GO" id="GO:0070652">
    <property type="term" value="C:HAUS complex"/>
    <property type="evidence" value="ECO:0007669"/>
    <property type="project" value="TreeGrafter"/>
</dbReference>
<accession>H2Z067</accession>
<dbReference type="GO" id="GO:0031023">
    <property type="term" value="P:microtubule organizing center organization"/>
    <property type="evidence" value="ECO:0007669"/>
    <property type="project" value="TreeGrafter"/>
</dbReference>
<reference evidence="3" key="1">
    <citation type="submission" date="2003-08" db="EMBL/GenBank/DDBJ databases">
        <authorList>
            <person name="Birren B."/>
            <person name="Nusbaum C."/>
            <person name="Abebe A."/>
            <person name="Abouelleil A."/>
            <person name="Adekoya E."/>
            <person name="Ait-zahra M."/>
            <person name="Allen N."/>
            <person name="Allen T."/>
            <person name="An P."/>
            <person name="Anderson M."/>
            <person name="Anderson S."/>
            <person name="Arachchi H."/>
            <person name="Armbruster J."/>
            <person name="Bachantsang P."/>
            <person name="Baldwin J."/>
            <person name="Barry A."/>
            <person name="Bayul T."/>
            <person name="Blitshsteyn B."/>
            <person name="Bloom T."/>
            <person name="Blye J."/>
            <person name="Boguslavskiy L."/>
            <person name="Borowsky M."/>
            <person name="Boukhgalter B."/>
            <person name="Brunache A."/>
            <person name="Butler J."/>
            <person name="Calixte N."/>
            <person name="Calvo S."/>
            <person name="Camarata J."/>
            <person name="Campo K."/>
            <person name="Chang J."/>
            <person name="Cheshatsang Y."/>
            <person name="Citroen M."/>
            <person name="Collymore A."/>
            <person name="Considine T."/>
            <person name="Cook A."/>
            <person name="Cooke P."/>
            <person name="Corum B."/>
            <person name="Cuomo C."/>
            <person name="David R."/>
            <person name="Dawoe T."/>
            <person name="Degray S."/>
            <person name="Dodge S."/>
            <person name="Dooley K."/>
            <person name="Dorje P."/>
            <person name="Dorjee K."/>
            <person name="Dorris L."/>
            <person name="Duffey N."/>
            <person name="Dupes A."/>
            <person name="Elkins T."/>
            <person name="Engels R."/>
            <person name="Erickson J."/>
            <person name="Farina A."/>
            <person name="Faro S."/>
            <person name="Ferreira P."/>
            <person name="Fischer H."/>
            <person name="Fitzgerald M."/>
            <person name="Foley K."/>
            <person name="Gage D."/>
            <person name="Galagan J."/>
            <person name="Gearin G."/>
            <person name="Gnerre S."/>
            <person name="Gnirke A."/>
            <person name="Goyette A."/>
            <person name="Graham J."/>
            <person name="Grandbois E."/>
            <person name="Gyaltsen K."/>
            <person name="Hafez N."/>
            <person name="Hagopian D."/>
            <person name="Hagos B."/>
            <person name="Hall J."/>
            <person name="Hatcher B."/>
            <person name="Heller A."/>
            <person name="Higgins H."/>
            <person name="Honan T."/>
            <person name="Horn A."/>
            <person name="Houde N."/>
            <person name="Hughes L."/>
            <person name="Hulme W."/>
            <person name="Husby E."/>
            <person name="Iliev I."/>
            <person name="Jaffe D."/>
            <person name="Jones C."/>
            <person name="Kamal M."/>
            <person name="Kamat A."/>
            <person name="Kamvysselis M."/>
            <person name="Karlsson E."/>
            <person name="Kells C."/>
            <person name="Kieu A."/>
            <person name="Kisner P."/>
            <person name="Kodira C."/>
            <person name="Kulbokas E."/>
            <person name="Labutti K."/>
            <person name="Lama D."/>
            <person name="Landers T."/>
            <person name="Leger J."/>
            <person name="Levine S."/>
            <person name="Lewis D."/>
            <person name="Lewis T."/>
            <person name="Lindblad-toh K."/>
            <person name="Liu X."/>
            <person name="Lokyitsang T."/>
            <person name="Lokyitsang Y."/>
            <person name="Lucien O."/>
            <person name="Lui A."/>
            <person name="Ma L.J."/>
            <person name="Mabbitt R."/>
            <person name="Macdonald J."/>
            <person name="Maclean C."/>
            <person name="Major J."/>
            <person name="Manning J."/>
            <person name="Marabella R."/>
            <person name="Maru K."/>
            <person name="Matthews C."/>
            <person name="Mauceli E."/>
            <person name="Mccarthy M."/>
            <person name="Mcdonough S."/>
            <person name="Mcghee T."/>
            <person name="Meldrim J."/>
            <person name="Meneus L."/>
            <person name="Mesirov J."/>
            <person name="Mihalev A."/>
            <person name="Mihova T."/>
            <person name="Mikkelsen T."/>
            <person name="Mlenga V."/>
            <person name="Moru K."/>
            <person name="Mozes J."/>
            <person name="Mulrain L."/>
            <person name="Munson G."/>
            <person name="Naylor J."/>
            <person name="Newes C."/>
            <person name="Nguyen C."/>
            <person name="Nguyen N."/>
            <person name="Nguyen T."/>
            <person name="Nicol R."/>
            <person name="Nielsen C."/>
            <person name="Nizzari M."/>
            <person name="Norbu C."/>
            <person name="Norbu N."/>
            <person name="O'donnell P."/>
            <person name="Okoawo O."/>
            <person name="O'leary S."/>
            <person name="Omotosho B."/>
            <person name="O'neill K."/>
            <person name="Osman S."/>
            <person name="Parker S."/>
            <person name="Perrin D."/>
            <person name="Phunkhang P."/>
            <person name="Piqani B."/>
            <person name="Purcell S."/>
            <person name="Rachupka T."/>
            <person name="Ramasamy U."/>
            <person name="Rameau R."/>
            <person name="Ray V."/>
            <person name="Raymond C."/>
            <person name="Retta R."/>
            <person name="Richardson S."/>
            <person name="Rise C."/>
            <person name="Rodriguez J."/>
            <person name="Rogers J."/>
            <person name="Rogov P."/>
            <person name="Rutman M."/>
            <person name="Schupbach R."/>
            <person name="Seaman C."/>
            <person name="Settipalli S."/>
            <person name="Sharpe T."/>
            <person name="Sheridan J."/>
            <person name="Sherpa N."/>
            <person name="Shi J."/>
            <person name="Smirnov S."/>
            <person name="Smith C."/>
            <person name="Sougnez C."/>
            <person name="Spencer B."/>
            <person name="Stalker J."/>
            <person name="Stange-thomann N."/>
            <person name="Stavropoulos S."/>
            <person name="Stetson K."/>
            <person name="Stone C."/>
            <person name="Stone S."/>
            <person name="Stubbs M."/>
            <person name="Talamas J."/>
            <person name="Tchuinga P."/>
            <person name="Tenzing P."/>
            <person name="Tesfaye S."/>
            <person name="Theodore J."/>
            <person name="Thoulutsang Y."/>
            <person name="Topham K."/>
            <person name="Towey S."/>
            <person name="Tsamla T."/>
            <person name="Tsomo N."/>
            <person name="Vallee D."/>
            <person name="Vassiliev H."/>
            <person name="Venkataraman V."/>
            <person name="Vinson J."/>
            <person name="Vo A."/>
            <person name="Wade C."/>
            <person name="Wang S."/>
            <person name="Wangchuk T."/>
            <person name="Wangdi T."/>
            <person name="Whittaker C."/>
            <person name="Wilkinson J."/>
            <person name="Wu Y."/>
            <person name="Wyman D."/>
            <person name="Yadav S."/>
            <person name="Yang S."/>
            <person name="Yang X."/>
            <person name="Yeager S."/>
            <person name="Yee E."/>
            <person name="Young G."/>
            <person name="Zainoun J."/>
            <person name="Zembeck L."/>
            <person name="Zimmer A."/>
            <person name="Zody M."/>
            <person name="Lander E."/>
        </authorList>
    </citation>
    <scope>NUCLEOTIDE SEQUENCE [LARGE SCALE GENOMIC DNA]</scope>
</reference>
<evidence type="ECO:0000256" key="1">
    <source>
        <dbReference type="SAM" id="Coils"/>
    </source>
</evidence>
<dbReference type="GO" id="GO:0051225">
    <property type="term" value="P:spindle assembly"/>
    <property type="evidence" value="ECO:0007669"/>
    <property type="project" value="TreeGrafter"/>
</dbReference>
<keyword evidence="1" id="KW-0175">Coiled coil</keyword>
<evidence type="ECO:0000313" key="3">
    <source>
        <dbReference type="Proteomes" id="UP000007875"/>
    </source>
</evidence>
<evidence type="ECO:0000313" key="2">
    <source>
        <dbReference type="Ensembl" id="ENSCSAVP00000010979.1"/>
    </source>
</evidence>
<dbReference type="PANTHER" id="PTHR14352:SF2">
    <property type="entry name" value="HAUS AUGMIN-LIKE COMPLEX SUBUNIT 7"/>
    <property type="match status" value="1"/>
</dbReference>
<proteinExistence type="predicted"/>
<dbReference type="STRING" id="51511.ENSCSAVP00000010979"/>
<dbReference type="InterPro" id="IPR029711">
    <property type="entry name" value="Haus7-like"/>
</dbReference>
<reference evidence="2" key="2">
    <citation type="submission" date="2025-08" db="UniProtKB">
        <authorList>
            <consortium name="Ensembl"/>
        </authorList>
    </citation>
    <scope>IDENTIFICATION</scope>
</reference>
<protein>
    <submittedName>
        <fullName evidence="2">Uncharacterized protein</fullName>
    </submittedName>
</protein>
<dbReference type="PANTHER" id="PTHR14352">
    <property type="entry name" value="HAUS AUGMIN-LIKE COMPLEX SUBUNIT 7"/>
    <property type="match status" value="1"/>
</dbReference>
<dbReference type="OMA" id="IAFIHVF"/>
<dbReference type="AlphaFoldDB" id="H2Z067"/>
<dbReference type="GeneTree" id="ENSGT00390000003937"/>
<dbReference type="GO" id="GO:0051011">
    <property type="term" value="F:microtubule minus-end binding"/>
    <property type="evidence" value="ECO:0007669"/>
    <property type="project" value="TreeGrafter"/>
</dbReference>